<evidence type="ECO:0000313" key="1">
    <source>
        <dbReference type="EMBL" id="KAJ8893420.1"/>
    </source>
</evidence>
<evidence type="ECO:0000313" key="2">
    <source>
        <dbReference type="Proteomes" id="UP001159363"/>
    </source>
</evidence>
<comment type="caution">
    <text evidence="1">The sequence shown here is derived from an EMBL/GenBank/DDBJ whole genome shotgun (WGS) entry which is preliminary data.</text>
</comment>
<sequence>MNTTGRNISEALENCIEKCDAGGVKLEWDKVERICSYGAPCMVGNRNSCISLLEEYLEQKLFSHHCILHTEALCAKDMDFNHVINPVVRCVNMNRSRALNITELGNLLELTLACSESHFFFSELDLNNSTPHVQMEILEIQKHSELCGSRTTPSLNQFRIYVANELFRKLHDLVLRFICRFGSTNIFEQIFFIYECHKKPISFRNRRQIPC</sequence>
<proteinExistence type="predicted"/>
<keyword evidence="2" id="KW-1185">Reference proteome</keyword>
<dbReference type="EMBL" id="JARBHB010000002">
    <property type="protein sequence ID" value="KAJ8893420.1"/>
    <property type="molecule type" value="Genomic_DNA"/>
</dbReference>
<protein>
    <submittedName>
        <fullName evidence="1">Uncharacterized protein</fullName>
    </submittedName>
</protein>
<gene>
    <name evidence="1" type="ORF">PR048_006011</name>
</gene>
<dbReference type="PANTHER" id="PTHR45913:SF5">
    <property type="entry name" value="GENERAL TRANSCRIPTION FACTOR II-I REPEAT DOMAIN-CONTAINING PROTEIN 2A-LIKE PROTEIN"/>
    <property type="match status" value="1"/>
</dbReference>
<dbReference type="Proteomes" id="UP001159363">
    <property type="component" value="Chromosome 2"/>
</dbReference>
<name>A0ABQ9I9S5_9NEOP</name>
<organism evidence="1 2">
    <name type="scientific">Dryococelus australis</name>
    <dbReference type="NCBI Taxonomy" id="614101"/>
    <lineage>
        <taxon>Eukaryota</taxon>
        <taxon>Metazoa</taxon>
        <taxon>Ecdysozoa</taxon>
        <taxon>Arthropoda</taxon>
        <taxon>Hexapoda</taxon>
        <taxon>Insecta</taxon>
        <taxon>Pterygota</taxon>
        <taxon>Neoptera</taxon>
        <taxon>Polyneoptera</taxon>
        <taxon>Phasmatodea</taxon>
        <taxon>Verophasmatodea</taxon>
        <taxon>Anareolatae</taxon>
        <taxon>Phasmatidae</taxon>
        <taxon>Eurycanthinae</taxon>
        <taxon>Dryococelus</taxon>
    </lineage>
</organism>
<dbReference type="PANTHER" id="PTHR45913">
    <property type="entry name" value="EPM2A-INTERACTING PROTEIN 1"/>
    <property type="match status" value="1"/>
</dbReference>
<reference evidence="1 2" key="1">
    <citation type="submission" date="2023-02" db="EMBL/GenBank/DDBJ databases">
        <title>LHISI_Scaffold_Assembly.</title>
        <authorList>
            <person name="Stuart O.P."/>
            <person name="Cleave R."/>
            <person name="Magrath M.J.L."/>
            <person name="Mikheyev A.S."/>
        </authorList>
    </citation>
    <scope>NUCLEOTIDE SEQUENCE [LARGE SCALE GENOMIC DNA]</scope>
    <source>
        <strain evidence="1">Daus_M_001</strain>
        <tissue evidence="1">Leg muscle</tissue>
    </source>
</reference>
<accession>A0ABQ9I9S5</accession>